<dbReference type="EMBL" id="ACZL01000045">
    <property type="protein sequence ID" value="EHI54691.1"/>
    <property type="molecule type" value="Genomic_DNA"/>
</dbReference>
<gene>
    <name evidence="1" type="ORF">HMPREF9333_02151</name>
</gene>
<dbReference type="AlphaFoldDB" id="G5GKQ7"/>
<sequence>MPVLCIAAFIVIFCFHYYENKKSQGIGIGAADDMSGFVIDFIIREESLEPNKKIKPFFIRDC</sequence>
<dbReference type="Proteomes" id="UP000003011">
    <property type="component" value="Unassembled WGS sequence"/>
</dbReference>
<organism evidence="1 2">
    <name type="scientific">Johnsonella ignava ATCC 51276</name>
    <dbReference type="NCBI Taxonomy" id="679200"/>
    <lineage>
        <taxon>Bacteria</taxon>
        <taxon>Bacillati</taxon>
        <taxon>Bacillota</taxon>
        <taxon>Clostridia</taxon>
        <taxon>Lachnospirales</taxon>
        <taxon>Lachnospiraceae</taxon>
        <taxon>Johnsonella</taxon>
    </lineage>
</organism>
<keyword evidence="2" id="KW-1185">Reference proteome</keyword>
<accession>G5GKQ7</accession>
<dbReference type="STRING" id="679200.HMPREF9333_02151"/>
<comment type="caution">
    <text evidence="1">The sequence shown here is derived from an EMBL/GenBank/DDBJ whole genome shotgun (WGS) entry which is preliminary data.</text>
</comment>
<name>G5GKQ7_9FIRM</name>
<evidence type="ECO:0000313" key="1">
    <source>
        <dbReference type="EMBL" id="EHI54691.1"/>
    </source>
</evidence>
<dbReference type="HOGENOM" id="CLU_2898189_0_0_9"/>
<protein>
    <submittedName>
        <fullName evidence="1">Uncharacterized protein</fullName>
    </submittedName>
</protein>
<evidence type="ECO:0000313" key="2">
    <source>
        <dbReference type="Proteomes" id="UP000003011"/>
    </source>
</evidence>
<reference evidence="1 2" key="1">
    <citation type="submission" date="2011-08" db="EMBL/GenBank/DDBJ databases">
        <title>The Genome Sequence of Johnsonella ignava ATCC 51276.</title>
        <authorList>
            <consortium name="The Broad Institute Genome Sequencing Platform"/>
            <person name="Earl A."/>
            <person name="Ward D."/>
            <person name="Feldgarden M."/>
            <person name="Gevers D."/>
            <person name="Izard J."/>
            <person name="Blanton J.M."/>
            <person name="Baranova O.V."/>
            <person name="Dewhirst F.E."/>
            <person name="Young S.K."/>
            <person name="Zeng Q."/>
            <person name="Gargeya S."/>
            <person name="Fitzgerald M."/>
            <person name="Haas B."/>
            <person name="Abouelleil A."/>
            <person name="Alvarado L."/>
            <person name="Arachchi H.M."/>
            <person name="Berlin A."/>
            <person name="Brown A."/>
            <person name="Chapman S.B."/>
            <person name="Chen Z."/>
            <person name="Dunbar C."/>
            <person name="Freedman E."/>
            <person name="Gearin G."/>
            <person name="Gellesch M."/>
            <person name="Goldberg J."/>
            <person name="Griggs A."/>
            <person name="Gujja S."/>
            <person name="Heiman D."/>
            <person name="Howarth C."/>
            <person name="Larson L."/>
            <person name="Lui A."/>
            <person name="MacDonald P.J.P."/>
            <person name="Montmayeur A."/>
            <person name="Murphy C."/>
            <person name="Neiman D."/>
            <person name="Pearson M."/>
            <person name="Priest M."/>
            <person name="Roberts A."/>
            <person name="Saif S."/>
            <person name="Shea T."/>
            <person name="Shenoy N."/>
            <person name="Sisk P."/>
            <person name="Stolte C."/>
            <person name="Sykes S."/>
            <person name="Wortman J."/>
            <person name="Nusbaum C."/>
            <person name="Birren B."/>
        </authorList>
    </citation>
    <scope>NUCLEOTIDE SEQUENCE [LARGE SCALE GENOMIC DNA]</scope>
    <source>
        <strain evidence="1 2">ATCC 51276</strain>
    </source>
</reference>
<proteinExistence type="predicted"/>